<feature type="transmembrane region" description="Helical" evidence="5">
    <location>
        <begin position="82"/>
        <end position="99"/>
    </location>
</feature>
<dbReference type="RefSeq" id="WP_111528364.1">
    <property type="nucleotide sequence ID" value="NZ_JBHRSG010000004.1"/>
</dbReference>
<evidence type="ECO:0000313" key="7">
    <source>
        <dbReference type="Proteomes" id="UP000249254"/>
    </source>
</evidence>
<keyword evidence="3 5" id="KW-1133">Transmembrane helix</keyword>
<comment type="caution">
    <text evidence="6">The sequence shown here is derived from an EMBL/GenBank/DDBJ whole genome shotgun (WGS) entry which is preliminary data.</text>
</comment>
<keyword evidence="1" id="KW-1003">Cell membrane</keyword>
<dbReference type="PANTHER" id="PTHR36917:SF1">
    <property type="entry name" value="INNER MEMBRANE-SPANNING PROTEIN YCIB"/>
    <property type="match status" value="1"/>
</dbReference>
<feature type="transmembrane region" description="Helical" evidence="5">
    <location>
        <begin position="58"/>
        <end position="76"/>
    </location>
</feature>
<evidence type="ECO:0000256" key="4">
    <source>
        <dbReference type="ARBA" id="ARBA00023136"/>
    </source>
</evidence>
<feature type="transmembrane region" description="Helical" evidence="5">
    <location>
        <begin position="33"/>
        <end position="51"/>
    </location>
</feature>
<evidence type="ECO:0000256" key="1">
    <source>
        <dbReference type="ARBA" id="ARBA00022475"/>
    </source>
</evidence>
<dbReference type="AlphaFoldDB" id="A0A328AI65"/>
<dbReference type="GO" id="GO:0005886">
    <property type="term" value="C:plasma membrane"/>
    <property type="evidence" value="ECO:0007669"/>
    <property type="project" value="TreeGrafter"/>
</dbReference>
<dbReference type="InterPro" id="IPR006008">
    <property type="entry name" value="YciB"/>
</dbReference>
<name>A0A328AI65_9CAUL</name>
<feature type="transmembrane region" description="Helical" evidence="5">
    <location>
        <begin position="120"/>
        <end position="145"/>
    </location>
</feature>
<keyword evidence="2 5" id="KW-0812">Transmembrane</keyword>
<dbReference type="Pfam" id="PF04279">
    <property type="entry name" value="IspA"/>
    <property type="match status" value="1"/>
</dbReference>
<accession>A0A328AI65</accession>
<dbReference type="PANTHER" id="PTHR36917">
    <property type="entry name" value="INTRACELLULAR SEPTATION PROTEIN A-RELATED"/>
    <property type="match status" value="1"/>
</dbReference>
<gene>
    <name evidence="6" type="ORF">DJ017_08800</name>
</gene>
<keyword evidence="4 5" id="KW-0472">Membrane</keyword>
<dbReference type="EMBL" id="QFYQ01000001">
    <property type="protein sequence ID" value="RAK54613.1"/>
    <property type="molecule type" value="Genomic_DNA"/>
</dbReference>
<evidence type="ECO:0000256" key="5">
    <source>
        <dbReference type="SAM" id="Phobius"/>
    </source>
</evidence>
<evidence type="ECO:0000313" key="6">
    <source>
        <dbReference type="EMBL" id="RAK54613.1"/>
    </source>
</evidence>
<feature type="transmembrane region" description="Helical" evidence="5">
    <location>
        <begin position="151"/>
        <end position="170"/>
    </location>
</feature>
<dbReference type="OrthoDB" id="7375527at2"/>
<evidence type="ECO:0000256" key="2">
    <source>
        <dbReference type="ARBA" id="ARBA00022692"/>
    </source>
</evidence>
<feature type="transmembrane region" description="Helical" evidence="5">
    <location>
        <begin position="7"/>
        <end position="27"/>
    </location>
</feature>
<dbReference type="Proteomes" id="UP000249254">
    <property type="component" value="Unassembled WGS sequence"/>
</dbReference>
<reference evidence="7" key="1">
    <citation type="submission" date="2018-05" db="EMBL/GenBank/DDBJ databases">
        <authorList>
            <person name="Li X."/>
        </authorList>
    </citation>
    <scope>NUCLEOTIDE SEQUENCE [LARGE SCALE GENOMIC DNA]</scope>
    <source>
        <strain evidence="7">LX32</strain>
    </source>
</reference>
<organism evidence="6 7">
    <name type="scientific">Phenylobacterium soli</name>
    <dbReference type="NCBI Taxonomy" id="2170551"/>
    <lineage>
        <taxon>Bacteria</taxon>
        <taxon>Pseudomonadati</taxon>
        <taxon>Pseudomonadota</taxon>
        <taxon>Alphaproteobacteria</taxon>
        <taxon>Caulobacterales</taxon>
        <taxon>Caulobacteraceae</taxon>
        <taxon>Phenylobacterium</taxon>
    </lineage>
</organism>
<sequence>MSNLVRALRPLAWDFLSTLVFATLVALHVDARAATALAIGTGLVQLAAVRLRGGRIELLQWAGLGLTLVFGGLSLATHDPRFIMAKPSLIYLAIAAVMLKRGWMLRYIPAIAQGHAEDLAVGWGYAWSALMGATAAANLIVAVWFAPQWPAFMAIAPAASKLALFLVQYVSMRIVIRGRINAAQAAGLQAAELQAA</sequence>
<proteinExistence type="predicted"/>
<evidence type="ECO:0000256" key="3">
    <source>
        <dbReference type="ARBA" id="ARBA00022989"/>
    </source>
</evidence>
<protein>
    <submittedName>
        <fullName evidence="6">Intracellular septation protein</fullName>
    </submittedName>
</protein>
<keyword evidence="7" id="KW-1185">Reference proteome</keyword>